<keyword evidence="5" id="KW-0547">Nucleotide-binding</keyword>
<name>A0A7K1U6B1_9BACT</name>
<comment type="subcellular location">
    <subcellularLocation>
        <location evidence="1">Cell membrane</location>
        <topology evidence="1">Multi-pass membrane protein</topology>
    </subcellularLocation>
</comment>
<evidence type="ECO:0000256" key="7">
    <source>
        <dbReference type="ARBA" id="ARBA00022989"/>
    </source>
</evidence>
<evidence type="ECO:0000259" key="10">
    <source>
        <dbReference type="PROSITE" id="PS50893"/>
    </source>
</evidence>
<dbReference type="GO" id="GO:0034040">
    <property type="term" value="F:ATPase-coupled lipid transmembrane transporter activity"/>
    <property type="evidence" value="ECO:0007669"/>
    <property type="project" value="TreeGrafter"/>
</dbReference>
<feature type="domain" description="ABC transporter" evidence="10">
    <location>
        <begin position="330"/>
        <end position="564"/>
    </location>
</feature>
<dbReference type="PROSITE" id="PS00211">
    <property type="entry name" value="ABC_TRANSPORTER_1"/>
    <property type="match status" value="1"/>
</dbReference>
<dbReference type="SUPFAM" id="SSF52540">
    <property type="entry name" value="P-loop containing nucleoside triphosphate hydrolases"/>
    <property type="match status" value="1"/>
</dbReference>
<feature type="transmembrane region" description="Helical" evidence="9">
    <location>
        <begin position="54"/>
        <end position="77"/>
    </location>
</feature>
<proteinExistence type="predicted"/>
<evidence type="ECO:0000313" key="12">
    <source>
        <dbReference type="EMBL" id="MVT09902.1"/>
    </source>
</evidence>
<keyword evidence="4 9" id="KW-0812">Transmembrane</keyword>
<evidence type="ECO:0000256" key="5">
    <source>
        <dbReference type="ARBA" id="ARBA00022741"/>
    </source>
</evidence>
<dbReference type="Gene3D" id="3.40.50.300">
    <property type="entry name" value="P-loop containing nucleotide triphosphate hydrolases"/>
    <property type="match status" value="1"/>
</dbReference>
<feature type="transmembrane region" description="Helical" evidence="9">
    <location>
        <begin position="128"/>
        <end position="152"/>
    </location>
</feature>
<keyword evidence="8 9" id="KW-0472">Membrane</keyword>
<keyword evidence="7 9" id="KW-1133">Transmembrane helix</keyword>
<evidence type="ECO:0000256" key="9">
    <source>
        <dbReference type="SAM" id="Phobius"/>
    </source>
</evidence>
<keyword evidence="3" id="KW-1003">Cell membrane</keyword>
<dbReference type="InterPro" id="IPR039421">
    <property type="entry name" value="Type_1_exporter"/>
</dbReference>
<dbReference type="Gene3D" id="1.20.1560.10">
    <property type="entry name" value="ABC transporter type 1, transmembrane domain"/>
    <property type="match status" value="1"/>
</dbReference>
<dbReference type="InterPro" id="IPR011527">
    <property type="entry name" value="ABC1_TM_dom"/>
</dbReference>
<evidence type="ECO:0000256" key="6">
    <source>
        <dbReference type="ARBA" id="ARBA00022840"/>
    </source>
</evidence>
<dbReference type="Proteomes" id="UP000461730">
    <property type="component" value="Unassembled WGS sequence"/>
</dbReference>
<evidence type="ECO:0000256" key="2">
    <source>
        <dbReference type="ARBA" id="ARBA00022448"/>
    </source>
</evidence>
<keyword evidence="6 12" id="KW-0067">ATP-binding</keyword>
<sequence length="584" mass="65235">MIRNIFYIFRLAPGIVCKSFLLELLLSLFVAVPTGSLLLIVRELFSAQVNEHRLWAYVIIIAVLLVVQLLFSGTTYVTSNRMTYTLSTHLRMKLGKHLQKLSMGAYKQRDPADLASVALQDVANFELIFVHTIGNIISTIFSTIIISVFLFVTDWRLGLILLVGLPLSWVVVKISGKFLLKEGAEHIRARNETGARFLEYVQGIRHIKSYGLTGKRFTVLEKAFNDFRKASIRTEAIPGPFVLTAAVIFELCFLWMAYTGITYFTGGTLTVAALITFLILGYRLYEPLKLALVDYTILRYMNISLARIVDLLNTPPQLSGTAGTPRQYDLQFDNVHFSYIEGKKVLDGVSFHIPEKSMLALVGPSGSGKTTITSLLARFHDVQGGSVKIGGTDVRNMQPEQVYSLISEVFQEVYLFDDTIYNNIRFGRMDATEEEILDAAEKAQVLDFAWEMPGGLQSRVGEGGNMLSGGQKQRVSIARALLKNAPVILLDEATASLDPENEIYIQKAIQELVKEKTVVVVAHKLATIRNADAILVLNEGKVEQWGRHEELVNCPGLYKRLWDIQQLAGGWKVEERTLSGSMSV</sequence>
<organism evidence="12 13">
    <name type="scientific">Chitinophaga tropicalis</name>
    <dbReference type="NCBI Taxonomy" id="2683588"/>
    <lineage>
        <taxon>Bacteria</taxon>
        <taxon>Pseudomonadati</taxon>
        <taxon>Bacteroidota</taxon>
        <taxon>Chitinophagia</taxon>
        <taxon>Chitinophagales</taxon>
        <taxon>Chitinophagaceae</taxon>
        <taxon>Chitinophaga</taxon>
    </lineage>
</organism>
<dbReference type="PANTHER" id="PTHR24221:SF397">
    <property type="entry name" value="ABC TRANSPORTER, ATP-BINDING TRANSMEMBRANE PROTEIN"/>
    <property type="match status" value="1"/>
</dbReference>
<dbReference type="InterPro" id="IPR017871">
    <property type="entry name" value="ABC_transporter-like_CS"/>
</dbReference>
<protein>
    <submittedName>
        <fullName evidence="12">ATP-binding cassette domain-containing protein</fullName>
    </submittedName>
</protein>
<dbReference type="InterPro" id="IPR003439">
    <property type="entry name" value="ABC_transporter-like_ATP-bd"/>
</dbReference>
<feature type="transmembrane region" description="Helical" evidence="9">
    <location>
        <begin position="264"/>
        <end position="285"/>
    </location>
</feature>
<evidence type="ECO:0000259" key="11">
    <source>
        <dbReference type="PROSITE" id="PS50929"/>
    </source>
</evidence>
<dbReference type="SMART" id="SM00382">
    <property type="entry name" value="AAA"/>
    <property type="match status" value="1"/>
</dbReference>
<dbReference type="PROSITE" id="PS50929">
    <property type="entry name" value="ABC_TM1F"/>
    <property type="match status" value="1"/>
</dbReference>
<evidence type="ECO:0000256" key="3">
    <source>
        <dbReference type="ARBA" id="ARBA00022475"/>
    </source>
</evidence>
<feature type="transmembrane region" description="Helical" evidence="9">
    <location>
        <begin position="158"/>
        <end position="180"/>
    </location>
</feature>
<evidence type="ECO:0000256" key="1">
    <source>
        <dbReference type="ARBA" id="ARBA00004651"/>
    </source>
</evidence>
<dbReference type="GO" id="GO:0005886">
    <property type="term" value="C:plasma membrane"/>
    <property type="evidence" value="ECO:0007669"/>
    <property type="project" value="UniProtKB-SubCell"/>
</dbReference>
<dbReference type="InterPro" id="IPR027417">
    <property type="entry name" value="P-loop_NTPase"/>
</dbReference>
<dbReference type="EMBL" id="WRXN01000006">
    <property type="protein sequence ID" value="MVT09902.1"/>
    <property type="molecule type" value="Genomic_DNA"/>
</dbReference>
<dbReference type="SUPFAM" id="SSF90123">
    <property type="entry name" value="ABC transporter transmembrane region"/>
    <property type="match status" value="1"/>
</dbReference>
<evidence type="ECO:0000256" key="4">
    <source>
        <dbReference type="ARBA" id="ARBA00022692"/>
    </source>
</evidence>
<dbReference type="Pfam" id="PF00664">
    <property type="entry name" value="ABC_membrane"/>
    <property type="match status" value="1"/>
</dbReference>
<keyword evidence="13" id="KW-1185">Reference proteome</keyword>
<dbReference type="Pfam" id="PF00005">
    <property type="entry name" value="ABC_tran"/>
    <property type="match status" value="1"/>
</dbReference>
<dbReference type="GO" id="GO:0016887">
    <property type="term" value="F:ATP hydrolysis activity"/>
    <property type="evidence" value="ECO:0007669"/>
    <property type="project" value="InterPro"/>
</dbReference>
<dbReference type="PROSITE" id="PS50893">
    <property type="entry name" value="ABC_TRANSPORTER_2"/>
    <property type="match status" value="1"/>
</dbReference>
<gene>
    <name evidence="12" type="ORF">GO493_16645</name>
</gene>
<comment type="caution">
    <text evidence="12">The sequence shown here is derived from an EMBL/GenBank/DDBJ whole genome shotgun (WGS) entry which is preliminary data.</text>
</comment>
<reference evidence="12 13" key="1">
    <citation type="submission" date="2019-12" db="EMBL/GenBank/DDBJ databases">
        <title>Chitinophaga sp. strain ysch24 (GDMCC 1.1355), whole genome shotgun sequence.</title>
        <authorList>
            <person name="Zhang X."/>
        </authorList>
    </citation>
    <scope>NUCLEOTIDE SEQUENCE [LARGE SCALE GENOMIC DNA]</scope>
    <source>
        <strain evidence="13">ysch24</strain>
    </source>
</reference>
<accession>A0A7K1U6B1</accession>
<dbReference type="FunFam" id="3.40.50.300:FF:000221">
    <property type="entry name" value="Multidrug ABC transporter ATP-binding protein"/>
    <property type="match status" value="1"/>
</dbReference>
<evidence type="ECO:0000313" key="13">
    <source>
        <dbReference type="Proteomes" id="UP000461730"/>
    </source>
</evidence>
<feature type="domain" description="ABC transmembrane type-1" evidence="11">
    <location>
        <begin position="24"/>
        <end position="288"/>
    </location>
</feature>
<dbReference type="GO" id="GO:0005524">
    <property type="term" value="F:ATP binding"/>
    <property type="evidence" value="ECO:0007669"/>
    <property type="project" value="UniProtKB-KW"/>
</dbReference>
<dbReference type="GO" id="GO:0140359">
    <property type="term" value="F:ABC-type transporter activity"/>
    <property type="evidence" value="ECO:0007669"/>
    <property type="project" value="InterPro"/>
</dbReference>
<keyword evidence="2" id="KW-0813">Transport</keyword>
<feature type="transmembrane region" description="Helical" evidence="9">
    <location>
        <begin position="237"/>
        <end position="258"/>
    </location>
</feature>
<dbReference type="InterPro" id="IPR003593">
    <property type="entry name" value="AAA+_ATPase"/>
</dbReference>
<dbReference type="AlphaFoldDB" id="A0A7K1U6B1"/>
<dbReference type="PANTHER" id="PTHR24221">
    <property type="entry name" value="ATP-BINDING CASSETTE SUB-FAMILY B"/>
    <property type="match status" value="1"/>
</dbReference>
<dbReference type="InterPro" id="IPR036640">
    <property type="entry name" value="ABC1_TM_sf"/>
</dbReference>
<evidence type="ECO:0000256" key="8">
    <source>
        <dbReference type="ARBA" id="ARBA00023136"/>
    </source>
</evidence>
<dbReference type="RefSeq" id="WP_157307338.1">
    <property type="nucleotide sequence ID" value="NZ_WRXN01000006.1"/>
</dbReference>
<feature type="transmembrane region" description="Helical" evidence="9">
    <location>
        <begin position="20"/>
        <end position="42"/>
    </location>
</feature>